<comment type="caution">
    <text evidence="1">The sequence shown here is derived from an EMBL/GenBank/DDBJ whole genome shotgun (WGS) entry which is preliminary data.</text>
</comment>
<sequence length="163" mass="19200">MYVYCFCFIRKKIICQQRMVILKTPSTLLAKKRYVTALRQYQFHSCFELIIALFAHYTKGNSNWDALQLLLEQTEFTNFSNLDDKQMVELRQTALHVYNEWRYNMDVERLSYLLAGAINCGKVILIIDGMKVNDIQQPVNLTDQSVIAFFDVDHLKTISFFSY</sequence>
<reference evidence="1 2" key="1">
    <citation type="submission" date="2018-08" db="EMBL/GenBank/DDBJ databases">
        <title>Fibrisoma montanum sp. nov., isolated from Danxia mountain soil.</title>
        <authorList>
            <person name="Huang Y."/>
        </authorList>
    </citation>
    <scope>NUCLEOTIDE SEQUENCE [LARGE SCALE GENOMIC DNA]</scope>
    <source>
        <strain evidence="1 2">HYT19</strain>
    </source>
</reference>
<dbReference type="AlphaFoldDB" id="A0A418MAS8"/>
<protein>
    <submittedName>
        <fullName evidence="1">Uncharacterized protein</fullName>
    </submittedName>
</protein>
<gene>
    <name evidence="1" type="ORF">DYU11_10745</name>
</gene>
<evidence type="ECO:0000313" key="1">
    <source>
        <dbReference type="EMBL" id="RIV23469.1"/>
    </source>
</evidence>
<evidence type="ECO:0000313" key="2">
    <source>
        <dbReference type="Proteomes" id="UP000283523"/>
    </source>
</evidence>
<dbReference type="EMBL" id="QXED01000003">
    <property type="protein sequence ID" value="RIV23469.1"/>
    <property type="molecule type" value="Genomic_DNA"/>
</dbReference>
<accession>A0A418MAS8</accession>
<name>A0A418MAS8_9BACT</name>
<proteinExistence type="predicted"/>
<organism evidence="1 2">
    <name type="scientific">Fibrisoma montanum</name>
    <dbReference type="NCBI Taxonomy" id="2305895"/>
    <lineage>
        <taxon>Bacteria</taxon>
        <taxon>Pseudomonadati</taxon>
        <taxon>Bacteroidota</taxon>
        <taxon>Cytophagia</taxon>
        <taxon>Cytophagales</taxon>
        <taxon>Spirosomataceae</taxon>
        <taxon>Fibrisoma</taxon>
    </lineage>
</organism>
<dbReference type="Proteomes" id="UP000283523">
    <property type="component" value="Unassembled WGS sequence"/>
</dbReference>
<keyword evidence="2" id="KW-1185">Reference proteome</keyword>